<dbReference type="Proteomes" id="UP000521676">
    <property type="component" value="Unassembled WGS sequence"/>
</dbReference>
<evidence type="ECO:0000313" key="8">
    <source>
        <dbReference type="Proteomes" id="UP001431572"/>
    </source>
</evidence>
<sequence length="161" mass="17221">MVTDSVIKLPILIIGVGNYYRGDDSAGLLLAQTLASKNVPGVQVEEFDSDGSGLLSLWEDVDGVIVIDAVSSGNKVGRIYRFEPLAKPLPSSFFSTSTHNFGVAEAIELARALDCLPSRLVVFGVEGTNFKMGDPLSPEVEAALPTLLQQILDEVDKLKLS</sequence>
<dbReference type="EMBL" id="JACATZ010000001">
    <property type="protein sequence ID" value="NWJ44308.1"/>
    <property type="molecule type" value="Genomic_DNA"/>
</dbReference>
<dbReference type="InterPro" id="IPR000671">
    <property type="entry name" value="Peptidase_A31"/>
</dbReference>
<dbReference type="GO" id="GO:0004190">
    <property type="term" value="F:aspartic-type endopeptidase activity"/>
    <property type="evidence" value="ECO:0007669"/>
    <property type="project" value="UniProtKB-KW"/>
</dbReference>
<proteinExistence type="inferred from homology"/>
<reference evidence="5 7" key="1">
    <citation type="submission" date="2020-06" db="EMBL/GenBank/DDBJ databases">
        <title>Anoxygenic phototrophic Chloroflexota member uses a Type I reaction center.</title>
        <authorList>
            <person name="Tsuji J.M."/>
            <person name="Shaw N.A."/>
            <person name="Nagashima S."/>
            <person name="Venkiteswaran J."/>
            <person name="Schiff S.L."/>
            <person name="Hanada S."/>
            <person name="Tank M."/>
            <person name="Neufeld J.D."/>
        </authorList>
    </citation>
    <scope>NUCLEOTIDE SEQUENCE [LARGE SCALE GENOMIC DNA]</scope>
    <source>
        <strain evidence="5">L227-S17</strain>
    </source>
</reference>
<dbReference type="GO" id="GO:0016485">
    <property type="term" value="P:protein processing"/>
    <property type="evidence" value="ECO:0007669"/>
    <property type="project" value="TreeGrafter"/>
</dbReference>
<evidence type="ECO:0000313" key="5">
    <source>
        <dbReference type="EMBL" id="NWJ44308.1"/>
    </source>
</evidence>
<dbReference type="PANTHER" id="PTHR30302:SF1">
    <property type="entry name" value="HYDROGENASE 2 MATURATION PROTEASE"/>
    <property type="match status" value="1"/>
</dbReference>
<evidence type="ECO:0000256" key="2">
    <source>
        <dbReference type="ARBA" id="ARBA00022670"/>
    </source>
</evidence>
<accession>A0A8T7LQQ2</accession>
<dbReference type="GO" id="GO:0008047">
    <property type="term" value="F:enzyme activator activity"/>
    <property type="evidence" value="ECO:0007669"/>
    <property type="project" value="InterPro"/>
</dbReference>
<evidence type="ECO:0000313" key="6">
    <source>
        <dbReference type="EMBL" id="WJW66202.1"/>
    </source>
</evidence>
<keyword evidence="8" id="KW-1185">Reference proteome</keyword>
<keyword evidence="2 5" id="KW-0645">Protease</keyword>
<dbReference type="InterPro" id="IPR023430">
    <property type="entry name" value="Pept_HybD-like_dom_sf"/>
</dbReference>
<dbReference type="Pfam" id="PF01750">
    <property type="entry name" value="HycI"/>
    <property type="match status" value="1"/>
</dbReference>
<protein>
    <submittedName>
        <fullName evidence="5">Hydrogenase maturation protease</fullName>
    </submittedName>
</protein>
<dbReference type="NCBIfam" id="TIGR00072">
    <property type="entry name" value="hydrog_prot"/>
    <property type="match status" value="1"/>
</dbReference>
<keyword evidence="4" id="KW-0378">Hydrolase</keyword>
<evidence type="ECO:0000256" key="3">
    <source>
        <dbReference type="ARBA" id="ARBA00022750"/>
    </source>
</evidence>
<gene>
    <name evidence="5" type="ORF">HXX08_00370</name>
    <name evidence="6" type="ORF">OZ401_001993</name>
</gene>
<evidence type="ECO:0000256" key="1">
    <source>
        <dbReference type="ARBA" id="ARBA00006814"/>
    </source>
</evidence>
<evidence type="ECO:0000256" key="4">
    <source>
        <dbReference type="ARBA" id="ARBA00022801"/>
    </source>
</evidence>
<dbReference type="SUPFAM" id="SSF53163">
    <property type="entry name" value="HybD-like"/>
    <property type="match status" value="1"/>
</dbReference>
<evidence type="ECO:0000313" key="7">
    <source>
        <dbReference type="Proteomes" id="UP000521676"/>
    </source>
</evidence>
<reference evidence="6" key="2">
    <citation type="journal article" date="2024" name="Nature">
        <title>Anoxygenic phototroph of the Chloroflexota uses a type I reaction centre.</title>
        <authorList>
            <person name="Tsuji J.M."/>
            <person name="Shaw N.A."/>
            <person name="Nagashima S."/>
            <person name="Venkiteswaran J.J."/>
            <person name="Schiff S.L."/>
            <person name="Watanabe T."/>
            <person name="Fukui M."/>
            <person name="Hanada S."/>
            <person name="Tank M."/>
            <person name="Neufeld J.D."/>
        </authorList>
    </citation>
    <scope>NUCLEOTIDE SEQUENCE</scope>
    <source>
        <strain evidence="6">L227-S17</strain>
    </source>
</reference>
<organism evidence="5 7">
    <name type="scientific">Candidatus Chlorohelix allophototropha</name>
    <dbReference type="NCBI Taxonomy" id="3003348"/>
    <lineage>
        <taxon>Bacteria</taxon>
        <taxon>Bacillati</taxon>
        <taxon>Chloroflexota</taxon>
        <taxon>Chloroflexia</taxon>
        <taxon>Candidatus Chloroheliales</taxon>
        <taxon>Candidatus Chloroheliaceae</taxon>
        <taxon>Candidatus Chlorohelix</taxon>
    </lineage>
</organism>
<dbReference type="CDD" id="cd00518">
    <property type="entry name" value="H2MP"/>
    <property type="match status" value="1"/>
</dbReference>
<dbReference type="PANTHER" id="PTHR30302">
    <property type="entry name" value="HYDROGENASE 1 MATURATION PROTEASE"/>
    <property type="match status" value="1"/>
</dbReference>
<comment type="similarity">
    <text evidence="1">Belongs to the peptidase A31 family.</text>
</comment>
<dbReference type="EMBL" id="CP128399">
    <property type="protein sequence ID" value="WJW66202.1"/>
    <property type="molecule type" value="Genomic_DNA"/>
</dbReference>
<dbReference type="RefSeq" id="WP_341468083.1">
    <property type="nucleotide sequence ID" value="NZ_CP128399.1"/>
</dbReference>
<dbReference type="Proteomes" id="UP001431572">
    <property type="component" value="Chromosome 1"/>
</dbReference>
<dbReference type="AlphaFoldDB" id="A0A8T7LQQ2"/>
<keyword evidence="3" id="KW-0064">Aspartyl protease</keyword>
<dbReference type="Gene3D" id="3.40.50.1450">
    <property type="entry name" value="HybD-like"/>
    <property type="match status" value="1"/>
</dbReference>
<name>A0A8T7LQQ2_9CHLR</name>